<comment type="caution">
    <text evidence="2">The sequence shown here is derived from an EMBL/GenBank/DDBJ whole genome shotgun (WGS) entry which is preliminary data.</text>
</comment>
<proteinExistence type="predicted"/>
<name>A0ABD5SLB6_9EURY</name>
<evidence type="ECO:0000313" key="2">
    <source>
        <dbReference type="EMBL" id="MFC6765329.1"/>
    </source>
</evidence>
<dbReference type="AlphaFoldDB" id="A0ABD5SLB6"/>
<evidence type="ECO:0000313" key="3">
    <source>
        <dbReference type="Proteomes" id="UP001596383"/>
    </source>
</evidence>
<gene>
    <name evidence="2" type="ORF">ACFQE6_10100</name>
</gene>
<dbReference type="RefSeq" id="WP_273738361.1">
    <property type="nucleotide sequence ID" value="NZ_JAQIVI010000141.1"/>
</dbReference>
<protein>
    <submittedName>
        <fullName evidence="2">Uncharacterized protein</fullName>
    </submittedName>
</protein>
<feature type="region of interest" description="Disordered" evidence="1">
    <location>
        <begin position="1"/>
        <end position="51"/>
    </location>
</feature>
<dbReference type="Proteomes" id="UP001596383">
    <property type="component" value="Unassembled WGS sequence"/>
</dbReference>
<evidence type="ECO:0000256" key="1">
    <source>
        <dbReference type="SAM" id="MobiDB-lite"/>
    </source>
</evidence>
<dbReference type="EMBL" id="JBHSWV010000141">
    <property type="protein sequence ID" value="MFC6765329.1"/>
    <property type="molecule type" value="Genomic_DNA"/>
</dbReference>
<sequence>MTTESEENPAPEPLADILSSDGVEDARAAAARFGGRDEERWERAREAFSSE</sequence>
<feature type="compositionally biased region" description="Basic and acidic residues" evidence="1">
    <location>
        <begin position="34"/>
        <end position="51"/>
    </location>
</feature>
<organism evidence="2 3">
    <name type="scientific">Natrinema soli</name>
    <dbReference type="NCBI Taxonomy" id="1930624"/>
    <lineage>
        <taxon>Archaea</taxon>
        <taxon>Methanobacteriati</taxon>
        <taxon>Methanobacteriota</taxon>
        <taxon>Stenosarchaea group</taxon>
        <taxon>Halobacteria</taxon>
        <taxon>Halobacteriales</taxon>
        <taxon>Natrialbaceae</taxon>
        <taxon>Natrinema</taxon>
    </lineage>
</organism>
<reference evidence="2 3" key="1">
    <citation type="journal article" date="2019" name="Int. J. Syst. Evol. Microbiol.">
        <title>The Global Catalogue of Microorganisms (GCM) 10K type strain sequencing project: providing services to taxonomists for standard genome sequencing and annotation.</title>
        <authorList>
            <consortium name="The Broad Institute Genomics Platform"/>
            <consortium name="The Broad Institute Genome Sequencing Center for Infectious Disease"/>
            <person name="Wu L."/>
            <person name="Ma J."/>
        </authorList>
    </citation>
    <scope>NUCLEOTIDE SEQUENCE [LARGE SCALE GENOMIC DNA]</scope>
    <source>
        <strain evidence="2 3">LMG 29247</strain>
    </source>
</reference>
<keyword evidence="3" id="KW-1185">Reference proteome</keyword>
<accession>A0ABD5SLB6</accession>